<evidence type="ECO:0000256" key="3">
    <source>
        <dbReference type="ARBA" id="ARBA00023204"/>
    </source>
</evidence>
<dbReference type="GO" id="GO:0043161">
    <property type="term" value="P:proteasome-mediated ubiquitin-dependent protein catabolic process"/>
    <property type="evidence" value="ECO:0007669"/>
    <property type="project" value="UniProtKB-UniRule"/>
</dbReference>
<dbReference type="SMART" id="SM00213">
    <property type="entry name" value="UBQ"/>
    <property type="match status" value="1"/>
</dbReference>
<dbReference type="PROSITE" id="PS50053">
    <property type="entry name" value="UBIQUITIN_2"/>
    <property type="match status" value="1"/>
</dbReference>
<dbReference type="SUPFAM" id="SSF54236">
    <property type="entry name" value="Ubiquitin-like"/>
    <property type="match status" value="1"/>
</dbReference>
<feature type="compositionally biased region" description="Low complexity" evidence="6">
    <location>
        <begin position="82"/>
        <end position="112"/>
    </location>
</feature>
<dbReference type="Pfam" id="PF09280">
    <property type="entry name" value="XPC-binding"/>
    <property type="match status" value="1"/>
</dbReference>
<dbReference type="PANTHER" id="PTHR10621">
    <property type="entry name" value="UV EXCISION REPAIR PROTEIN RAD23"/>
    <property type="match status" value="1"/>
</dbReference>
<keyword evidence="2 5" id="KW-0227">DNA damage</keyword>
<comment type="function">
    <text evidence="5">Multiubiquitin chain receptor involved in modulation of proteasomal degradation. Involved in nucleotide excision repair.</text>
</comment>
<dbReference type="NCBIfam" id="TIGR00601">
    <property type="entry name" value="rad23"/>
    <property type="match status" value="1"/>
</dbReference>
<dbReference type="InterPro" id="IPR036353">
    <property type="entry name" value="XPC-bd_sf"/>
</dbReference>
<feature type="domain" description="UBA" evidence="7">
    <location>
        <begin position="131"/>
        <end position="171"/>
    </location>
</feature>
<dbReference type="InterPro" id="IPR015360">
    <property type="entry name" value="XPC-bd"/>
</dbReference>
<evidence type="ECO:0000313" key="10">
    <source>
        <dbReference type="Proteomes" id="UP000238350"/>
    </source>
</evidence>
<dbReference type="GeneID" id="36516847"/>
<dbReference type="GO" id="GO:0031593">
    <property type="term" value="F:polyubiquitin modification-dependent protein binding"/>
    <property type="evidence" value="ECO:0007669"/>
    <property type="project" value="UniProtKB-UniRule"/>
</dbReference>
<dbReference type="GO" id="GO:0006289">
    <property type="term" value="P:nucleotide-excision repair"/>
    <property type="evidence" value="ECO:0007669"/>
    <property type="project" value="UniProtKB-UniRule"/>
</dbReference>
<gene>
    <name evidence="9" type="ORF">B9G98_03099</name>
</gene>
<proteinExistence type="inferred from homology"/>
<accession>A0A2T0FKH7</accession>
<dbReference type="CDD" id="cd14281">
    <property type="entry name" value="UBA2_Rad23_like"/>
    <property type="match status" value="1"/>
</dbReference>
<dbReference type="FunFam" id="1.10.8.10:FF:000002">
    <property type="entry name" value="UV excision repair protein RAD23 homolog"/>
    <property type="match status" value="1"/>
</dbReference>
<dbReference type="GO" id="GO:0003684">
    <property type="term" value="F:damaged DNA binding"/>
    <property type="evidence" value="ECO:0007669"/>
    <property type="project" value="UniProtKB-UniRule"/>
</dbReference>
<dbReference type="STRING" id="45607.A0A2T0FKH7"/>
<dbReference type="Gene3D" id="1.10.8.10">
    <property type="entry name" value="DNA helicase RuvA subunit, C-terminal domain"/>
    <property type="match status" value="2"/>
</dbReference>
<dbReference type="AlphaFoldDB" id="A0A2T0FKH7"/>
<feature type="compositionally biased region" description="Low complexity" evidence="6">
    <location>
        <begin position="196"/>
        <end position="214"/>
    </location>
</feature>
<dbReference type="EMBL" id="NDIQ01000021">
    <property type="protein sequence ID" value="PRT55479.1"/>
    <property type="molecule type" value="Genomic_DNA"/>
</dbReference>
<dbReference type="InterPro" id="IPR029071">
    <property type="entry name" value="Ubiquitin-like_domsf"/>
</dbReference>
<dbReference type="CDD" id="cd14280">
    <property type="entry name" value="UBA1_Rad23_like"/>
    <property type="match status" value="1"/>
</dbReference>
<dbReference type="OrthoDB" id="419317at2759"/>
<name>A0A2T0FKH7_9ASCO</name>
<dbReference type="InterPro" id="IPR000626">
    <property type="entry name" value="Ubiquitin-like_dom"/>
</dbReference>
<evidence type="ECO:0000256" key="5">
    <source>
        <dbReference type="RuleBase" id="RU367049"/>
    </source>
</evidence>
<dbReference type="Pfam" id="PF00240">
    <property type="entry name" value="ubiquitin"/>
    <property type="match status" value="1"/>
</dbReference>
<keyword evidence="5" id="KW-0963">Cytoplasm</keyword>
<evidence type="ECO:0000259" key="8">
    <source>
        <dbReference type="PROSITE" id="PS50053"/>
    </source>
</evidence>
<feature type="region of interest" description="Disordered" evidence="6">
    <location>
        <begin position="82"/>
        <end position="125"/>
    </location>
</feature>
<feature type="region of interest" description="Disordered" evidence="6">
    <location>
        <begin position="196"/>
        <end position="218"/>
    </location>
</feature>
<keyword evidence="4 5" id="KW-0539">Nucleus</keyword>
<evidence type="ECO:0000256" key="4">
    <source>
        <dbReference type="ARBA" id="ARBA00023242"/>
    </source>
</evidence>
<dbReference type="PANTHER" id="PTHR10621:SF0">
    <property type="entry name" value="UV EXCISION REPAIR PROTEIN RAD23"/>
    <property type="match status" value="1"/>
</dbReference>
<keyword evidence="1" id="KW-0677">Repeat</keyword>
<comment type="caution">
    <text evidence="9">The sequence shown here is derived from an EMBL/GenBank/DDBJ whole genome shotgun (WGS) entry which is preliminary data.</text>
</comment>
<dbReference type="SUPFAM" id="SSF46934">
    <property type="entry name" value="UBA-like"/>
    <property type="match status" value="2"/>
</dbReference>
<sequence>MKLSFRDLKHEKWSIEVDESDTVRQVKEKNASARGFGADQSQKLIYSGKILKDDDAISSYKIQPEKDFIVCMVHKAKKAKSVSPASTVASSTSATSSAAAAPVESGLATTPTPSEPAAPPADAASVLAKGSELEEITSKIVNMGYERAQVMTALRMAFNNPDRAVEYLVTGMVPETSESSEHAADDVAANQPVIEAPTRAAEEPAPTAAAGAGEDTTDINLFEAAGRQTTEDEEDVEFMRRYDSGLPSGQIETFRQMIRENPGVFEPVIQQLVAQNPQLGEVIRENPDALFQLLQGADELDLPGDEEEEEGGVPGGAWRLEITPEENDAINRLMELGFDRSIVIQAYFACDKNEELAANYLFEHGYDD</sequence>
<dbReference type="GO" id="GO:0070628">
    <property type="term" value="F:proteasome binding"/>
    <property type="evidence" value="ECO:0007669"/>
    <property type="project" value="TreeGrafter"/>
</dbReference>
<evidence type="ECO:0000256" key="6">
    <source>
        <dbReference type="SAM" id="MobiDB-lite"/>
    </source>
</evidence>
<dbReference type="SUPFAM" id="SSF101238">
    <property type="entry name" value="XPC-binding domain"/>
    <property type="match status" value="1"/>
</dbReference>
<dbReference type="PROSITE" id="PS50030">
    <property type="entry name" value="UBA"/>
    <property type="match status" value="2"/>
</dbReference>
<reference evidence="9 10" key="1">
    <citation type="submission" date="2017-04" db="EMBL/GenBank/DDBJ databases">
        <title>Genome sequencing of [Candida] sorbophila.</title>
        <authorList>
            <person name="Ahn J.O."/>
        </authorList>
    </citation>
    <scope>NUCLEOTIDE SEQUENCE [LARGE SCALE GENOMIC DNA]</scope>
    <source>
        <strain evidence="9 10">DS02</strain>
    </source>
</reference>
<dbReference type="InterPro" id="IPR009060">
    <property type="entry name" value="UBA-like_sf"/>
</dbReference>
<feature type="domain" description="UBA" evidence="7">
    <location>
        <begin position="323"/>
        <end position="364"/>
    </location>
</feature>
<dbReference type="CDD" id="cd01805">
    <property type="entry name" value="Ubl_Rad23"/>
    <property type="match status" value="1"/>
</dbReference>
<protein>
    <recommendedName>
        <fullName evidence="5">UV excision repair protein RAD23</fullName>
    </recommendedName>
</protein>
<dbReference type="GO" id="GO:0005654">
    <property type="term" value="C:nucleoplasm"/>
    <property type="evidence" value="ECO:0007669"/>
    <property type="project" value="TreeGrafter"/>
</dbReference>
<dbReference type="GO" id="GO:0005829">
    <property type="term" value="C:cytosol"/>
    <property type="evidence" value="ECO:0007669"/>
    <property type="project" value="TreeGrafter"/>
</dbReference>
<dbReference type="GO" id="GO:0043130">
    <property type="term" value="F:ubiquitin binding"/>
    <property type="evidence" value="ECO:0007669"/>
    <property type="project" value="UniProtKB-UniRule"/>
</dbReference>
<dbReference type="InterPro" id="IPR004806">
    <property type="entry name" value="Rad23"/>
</dbReference>
<organism evidence="9 10">
    <name type="scientific">Wickerhamiella sorbophila</name>
    <dbReference type="NCBI Taxonomy" id="45607"/>
    <lineage>
        <taxon>Eukaryota</taxon>
        <taxon>Fungi</taxon>
        <taxon>Dikarya</taxon>
        <taxon>Ascomycota</taxon>
        <taxon>Saccharomycotina</taxon>
        <taxon>Dipodascomycetes</taxon>
        <taxon>Dipodascales</taxon>
        <taxon>Trichomonascaceae</taxon>
        <taxon>Wickerhamiella</taxon>
    </lineage>
</organism>
<dbReference type="Proteomes" id="UP000238350">
    <property type="component" value="Unassembled WGS sequence"/>
</dbReference>
<dbReference type="Gene3D" id="1.10.10.540">
    <property type="entry name" value="XPC-binding domain"/>
    <property type="match status" value="1"/>
</dbReference>
<evidence type="ECO:0000256" key="2">
    <source>
        <dbReference type="ARBA" id="ARBA00022763"/>
    </source>
</evidence>
<dbReference type="Pfam" id="PF00627">
    <property type="entry name" value="UBA"/>
    <property type="match status" value="2"/>
</dbReference>
<dbReference type="SMART" id="SM00165">
    <property type="entry name" value="UBA"/>
    <property type="match status" value="2"/>
</dbReference>
<comment type="subcellular location">
    <subcellularLocation>
        <location evidence="5">Nucleus</location>
    </subcellularLocation>
    <subcellularLocation>
        <location evidence="5">Cytoplasm</location>
    </subcellularLocation>
</comment>
<dbReference type="Gene3D" id="3.10.20.90">
    <property type="entry name" value="Phosphatidylinositol 3-kinase Catalytic Subunit, Chain A, domain 1"/>
    <property type="match status" value="1"/>
</dbReference>
<evidence type="ECO:0000313" key="9">
    <source>
        <dbReference type="EMBL" id="PRT55479.1"/>
    </source>
</evidence>
<feature type="domain" description="Ubiquitin-like" evidence="8">
    <location>
        <begin position="1"/>
        <end position="65"/>
    </location>
</feature>
<comment type="similarity">
    <text evidence="5">Belongs to the RAD23 family.</text>
</comment>
<dbReference type="FunFam" id="1.10.8.10:FF:000003">
    <property type="entry name" value="UV excision repair protein RAD23 homolog"/>
    <property type="match status" value="1"/>
</dbReference>
<keyword evidence="10" id="KW-1185">Reference proteome</keyword>
<dbReference type="InterPro" id="IPR015940">
    <property type="entry name" value="UBA"/>
</dbReference>
<evidence type="ECO:0000256" key="1">
    <source>
        <dbReference type="ARBA" id="ARBA00022737"/>
    </source>
</evidence>
<dbReference type="RefSeq" id="XP_024665424.1">
    <property type="nucleotide sequence ID" value="XM_024809656.1"/>
</dbReference>
<dbReference type="PRINTS" id="PR01839">
    <property type="entry name" value="RAD23PROTEIN"/>
</dbReference>
<keyword evidence="3 5" id="KW-0234">DNA repair</keyword>
<evidence type="ECO:0000259" key="7">
    <source>
        <dbReference type="PROSITE" id="PS50030"/>
    </source>
</evidence>